<keyword evidence="3" id="KW-1133">Transmembrane helix</keyword>
<keyword evidence="3" id="KW-0472">Membrane</keyword>
<feature type="domain" description="Laminin G" evidence="4">
    <location>
        <begin position="44"/>
        <end position="221"/>
    </location>
</feature>
<sequence length="340" mass="37847">MTDSSCVNMGFPSCGLHGHCHGEWGSFSCQCLPGYTGHQCEQDVPEYSFDGRSHIHYQLASPLPARRTQVQVMVRTRKHSSALLSLQSRQQNEYLRLQIFQGNLVVFYNLGDGDYNLTLPAYHLDNGEWHEVHLDRHDNELTLRLDGGGGQREVSGSPGRSREIVIDPTVVLLGNTFPSAHNKSFQGCMRDLRVNGRYVALNGQAKEGVSVVSSQGVSQGCSSDSCRKNKCKAPFTCVDLWRIHECRCPAGHMVKVNTTGKFCLYTLCASRPCHRGTCVAQSPSKFTCVCPEGYRGRHCEVTLAIYRDDVGLSFSSLFAICICFMALLGSYVHYVLLHLW</sequence>
<feature type="domain" description="EGF-like" evidence="5">
    <location>
        <begin position="2"/>
        <end position="41"/>
    </location>
</feature>
<evidence type="ECO:0000313" key="7">
    <source>
        <dbReference type="Proteomes" id="UP001591681"/>
    </source>
</evidence>
<protein>
    <submittedName>
        <fullName evidence="6">Uncharacterized protein</fullName>
    </submittedName>
</protein>
<dbReference type="EMBL" id="JBHFQA010000013">
    <property type="protein sequence ID" value="KAL2088870.1"/>
    <property type="molecule type" value="Genomic_DNA"/>
</dbReference>
<dbReference type="PROSITE" id="PS01186">
    <property type="entry name" value="EGF_2"/>
    <property type="match status" value="2"/>
</dbReference>
<dbReference type="SUPFAM" id="SSF57196">
    <property type="entry name" value="EGF/Laminin"/>
    <property type="match status" value="1"/>
</dbReference>
<dbReference type="InterPro" id="IPR013320">
    <property type="entry name" value="ConA-like_dom_sf"/>
</dbReference>
<dbReference type="PROSITE" id="PS50025">
    <property type="entry name" value="LAM_G_DOMAIN"/>
    <property type="match status" value="1"/>
</dbReference>
<dbReference type="Gene3D" id="2.10.25.10">
    <property type="entry name" value="Laminin"/>
    <property type="match status" value="2"/>
</dbReference>
<reference evidence="6 7" key="1">
    <citation type="submission" date="2024-09" db="EMBL/GenBank/DDBJ databases">
        <title>A chromosome-level genome assembly of Gray's grenadier anchovy, Coilia grayii.</title>
        <authorList>
            <person name="Fu Z."/>
        </authorList>
    </citation>
    <scope>NUCLEOTIDE SEQUENCE [LARGE SCALE GENOMIC DNA]</scope>
    <source>
        <strain evidence="6">G4</strain>
        <tissue evidence="6">Muscle</tissue>
    </source>
</reference>
<dbReference type="GO" id="GO:0016020">
    <property type="term" value="C:membrane"/>
    <property type="evidence" value="ECO:0007669"/>
    <property type="project" value="UniProtKB-SubCell"/>
</dbReference>
<dbReference type="GO" id="GO:0005604">
    <property type="term" value="C:basement membrane"/>
    <property type="evidence" value="ECO:0007669"/>
    <property type="project" value="UniProtKB-ARBA"/>
</dbReference>
<dbReference type="Gene3D" id="2.60.120.200">
    <property type="match status" value="1"/>
</dbReference>
<keyword evidence="1 2" id="KW-1015">Disulfide bond</keyword>
<dbReference type="PROSITE" id="PS00022">
    <property type="entry name" value="EGF_1"/>
    <property type="match status" value="2"/>
</dbReference>
<organism evidence="6 7">
    <name type="scientific">Coilia grayii</name>
    <name type="common">Gray's grenadier anchovy</name>
    <dbReference type="NCBI Taxonomy" id="363190"/>
    <lineage>
        <taxon>Eukaryota</taxon>
        <taxon>Metazoa</taxon>
        <taxon>Chordata</taxon>
        <taxon>Craniata</taxon>
        <taxon>Vertebrata</taxon>
        <taxon>Euteleostomi</taxon>
        <taxon>Actinopterygii</taxon>
        <taxon>Neopterygii</taxon>
        <taxon>Teleostei</taxon>
        <taxon>Clupei</taxon>
        <taxon>Clupeiformes</taxon>
        <taxon>Clupeoidei</taxon>
        <taxon>Engraulidae</taxon>
        <taxon>Coilinae</taxon>
        <taxon>Coilia</taxon>
    </lineage>
</organism>
<dbReference type="PANTHER" id="PTHR15036">
    <property type="entry name" value="PIKACHURIN-LIKE PROTEIN"/>
    <property type="match status" value="1"/>
</dbReference>
<gene>
    <name evidence="6" type="ORF">ACEWY4_015769</name>
</gene>
<dbReference type="SMART" id="SM00179">
    <property type="entry name" value="EGF_CA"/>
    <property type="match status" value="2"/>
</dbReference>
<accession>A0ABD1JPN2</accession>
<comment type="caution">
    <text evidence="6">The sequence shown here is derived from an EMBL/GenBank/DDBJ whole genome shotgun (WGS) entry which is preliminary data.</text>
</comment>
<dbReference type="CDD" id="cd00110">
    <property type="entry name" value="LamG"/>
    <property type="match status" value="1"/>
</dbReference>
<keyword evidence="2" id="KW-0245">EGF-like domain</keyword>
<feature type="disulfide bond" evidence="2">
    <location>
        <begin position="31"/>
        <end position="40"/>
    </location>
</feature>
<evidence type="ECO:0000256" key="2">
    <source>
        <dbReference type="PROSITE-ProRule" id="PRU00076"/>
    </source>
</evidence>
<dbReference type="FunFam" id="2.60.120.200:FF:000215">
    <property type="entry name" value="Si:dkey-22o22.2"/>
    <property type="match status" value="1"/>
</dbReference>
<dbReference type="InterPro" id="IPR050372">
    <property type="entry name" value="Neurexin-related_CASP"/>
</dbReference>
<dbReference type="PANTHER" id="PTHR15036:SF85">
    <property type="entry name" value="SP2353, ISOFORM A"/>
    <property type="match status" value="1"/>
</dbReference>
<dbReference type="SUPFAM" id="SSF49899">
    <property type="entry name" value="Concanavalin A-like lectins/glucanases"/>
    <property type="match status" value="1"/>
</dbReference>
<dbReference type="InterPro" id="IPR001881">
    <property type="entry name" value="EGF-like_Ca-bd_dom"/>
</dbReference>
<evidence type="ECO:0000259" key="4">
    <source>
        <dbReference type="PROSITE" id="PS50025"/>
    </source>
</evidence>
<feature type="disulfide bond" evidence="2">
    <location>
        <begin position="268"/>
        <end position="278"/>
    </location>
</feature>
<feature type="disulfide bond" evidence="2">
    <location>
        <begin position="290"/>
        <end position="299"/>
    </location>
</feature>
<feature type="transmembrane region" description="Helical" evidence="3">
    <location>
        <begin position="317"/>
        <end position="337"/>
    </location>
</feature>
<dbReference type="Pfam" id="PF00008">
    <property type="entry name" value="EGF"/>
    <property type="match status" value="1"/>
</dbReference>
<proteinExistence type="predicted"/>
<dbReference type="CDD" id="cd00054">
    <property type="entry name" value="EGF_CA"/>
    <property type="match status" value="2"/>
</dbReference>
<dbReference type="SMART" id="SM00282">
    <property type="entry name" value="LamG"/>
    <property type="match status" value="1"/>
</dbReference>
<keyword evidence="7" id="KW-1185">Reference proteome</keyword>
<name>A0ABD1JPN2_9TELE</name>
<dbReference type="Pfam" id="PF02210">
    <property type="entry name" value="Laminin_G_2"/>
    <property type="match status" value="1"/>
</dbReference>
<comment type="caution">
    <text evidence="2">Lacks conserved residue(s) required for the propagation of feature annotation.</text>
</comment>
<dbReference type="AlphaFoldDB" id="A0ABD1JPN2"/>
<evidence type="ECO:0000259" key="5">
    <source>
        <dbReference type="PROSITE" id="PS50026"/>
    </source>
</evidence>
<dbReference type="Proteomes" id="UP001591681">
    <property type="component" value="Unassembled WGS sequence"/>
</dbReference>
<evidence type="ECO:0000256" key="1">
    <source>
        <dbReference type="ARBA" id="ARBA00023157"/>
    </source>
</evidence>
<evidence type="ECO:0000256" key="3">
    <source>
        <dbReference type="SAM" id="Phobius"/>
    </source>
</evidence>
<dbReference type="InterPro" id="IPR000742">
    <property type="entry name" value="EGF"/>
</dbReference>
<dbReference type="InterPro" id="IPR001791">
    <property type="entry name" value="Laminin_G"/>
</dbReference>
<evidence type="ECO:0000313" key="6">
    <source>
        <dbReference type="EMBL" id="KAL2088870.1"/>
    </source>
</evidence>
<keyword evidence="3" id="KW-0812">Transmembrane</keyword>
<feature type="domain" description="EGF-like" evidence="5">
    <location>
        <begin position="264"/>
        <end position="300"/>
    </location>
</feature>
<dbReference type="SMART" id="SM00181">
    <property type="entry name" value="EGF"/>
    <property type="match status" value="3"/>
</dbReference>
<dbReference type="FunFam" id="2.10.25.10:FF:000765">
    <property type="entry name" value="neural-cadherin-like isoform X2"/>
    <property type="match status" value="1"/>
</dbReference>
<dbReference type="PROSITE" id="PS50026">
    <property type="entry name" value="EGF_3"/>
    <property type="match status" value="2"/>
</dbReference>